<proteinExistence type="predicted"/>
<evidence type="ECO:0000313" key="2">
    <source>
        <dbReference type="EMBL" id="PSJ50756.1"/>
    </source>
</evidence>
<dbReference type="Pfam" id="PF18029">
    <property type="entry name" value="Glyoxalase_6"/>
    <property type="match status" value="1"/>
</dbReference>
<dbReference type="PANTHER" id="PTHR35908">
    <property type="entry name" value="HYPOTHETICAL FUSION PROTEIN"/>
    <property type="match status" value="1"/>
</dbReference>
<organism evidence="2 3">
    <name type="scientific">Kumtagia ephedrae</name>
    <dbReference type="NCBI Taxonomy" id="2116701"/>
    <lineage>
        <taxon>Bacteria</taxon>
        <taxon>Pseudomonadati</taxon>
        <taxon>Pseudomonadota</taxon>
        <taxon>Alphaproteobacteria</taxon>
        <taxon>Hyphomicrobiales</taxon>
        <taxon>Phyllobacteriaceae</taxon>
        <taxon>Kumtagia</taxon>
    </lineage>
</organism>
<dbReference type="EMBL" id="PXYK01000048">
    <property type="protein sequence ID" value="PSJ50756.1"/>
    <property type="molecule type" value="Genomic_DNA"/>
</dbReference>
<comment type="caution">
    <text evidence="2">The sequence shown here is derived from an EMBL/GenBank/DDBJ whole genome shotgun (WGS) entry which is preliminary data.</text>
</comment>
<dbReference type="Gene3D" id="3.10.180.10">
    <property type="entry name" value="2,3-Dihydroxybiphenyl 1,2-Dioxygenase, domain 1"/>
    <property type="match status" value="1"/>
</dbReference>
<evidence type="ECO:0000313" key="3">
    <source>
        <dbReference type="Proteomes" id="UP000241229"/>
    </source>
</evidence>
<gene>
    <name evidence="2" type="ORF">C7I84_28245</name>
</gene>
<dbReference type="OrthoDB" id="69243at2"/>
<dbReference type="InterPro" id="IPR037523">
    <property type="entry name" value="VOC_core"/>
</dbReference>
<dbReference type="CDD" id="cd06587">
    <property type="entry name" value="VOC"/>
    <property type="match status" value="1"/>
</dbReference>
<accession>A0A2P7RKM2</accession>
<protein>
    <recommendedName>
        <fullName evidence="1">VOC domain-containing protein</fullName>
    </recommendedName>
</protein>
<dbReference type="InterPro" id="IPR041581">
    <property type="entry name" value="Glyoxalase_6"/>
</dbReference>
<dbReference type="PANTHER" id="PTHR35908:SF1">
    <property type="entry name" value="CONSERVED PROTEIN"/>
    <property type="match status" value="1"/>
</dbReference>
<evidence type="ECO:0000259" key="1">
    <source>
        <dbReference type="PROSITE" id="PS51819"/>
    </source>
</evidence>
<dbReference type="PROSITE" id="PS51819">
    <property type="entry name" value="VOC"/>
    <property type="match status" value="1"/>
</dbReference>
<dbReference type="SUPFAM" id="SSF54593">
    <property type="entry name" value="Glyoxalase/Bleomycin resistance protein/Dihydroxybiphenyl dioxygenase"/>
    <property type="match status" value="1"/>
</dbReference>
<dbReference type="AlphaFoldDB" id="A0A2P7RKM2"/>
<feature type="domain" description="VOC" evidence="1">
    <location>
        <begin position="3"/>
        <end position="115"/>
    </location>
</feature>
<dbReference type="RefSeq" id="WP_106775565.1">
    <property type="nucleotide sequence ID" value="NZ_PXYK01000048.1"/>
</dbReference>
<name>A0A2P7RKM2_9HYPH</name>
<dbReference type="Proteomes" id="UP000241229">
    <property type="component" value="Unassembled WGS sequence"/>
</dbReference>
<keyword evidence="3" id="KW-1185">Reference proteome</keyword>
<dbReference type="InterPro" id="IPR029068">
    <property type="entry name" value="Glyas_Bleomycin-R_OHBP_Dase"/>
</dbReference>
<reference evidence="2 3" key="1">
    <citation type="submission" date="2018-03" db="EMBL/GenBank/DDBJ databases">
        <title>The draft genome of Mesorhizobium sp. 6GN-30.</title>
        <authorList>
            <person name="Liu L."/>
            <person name="Li L."/>
            <person name="Wang T."/>
            <person name="Zhang X."/>
            <person name="Liang L."/>
        </authorList>
    </citation>
    <scope>NUCLEOTIDE SEQUENCE [LARGE SCALE GENOMIC DNA]</scope>
    <source>
        <strain evidence="2 3">6GN30</strain>
    </source>
</reference>
<sequence length="119" mass="13284">MLRIGSIVWGVRDVRRAIEFWTQALAYRPLREPSEDWAILVPRDGRGVQLAIKLVTSDAETHQRHHLDLYADDAAAEVERLLALGASGVDWRYPPGADYVVLADPDGNTFCVVEKKGLS</sequence>